<dbReference type="EMBL" id="JWZX01001759">
    <property type="protein sequence ID" value="KOO32487.1"/>
    <property type="molecule type" value="Genomic_DNA"/>
</dbReference>
<evidence type="ECO:0000256" key="1">
    <source>
        <dbReference type="SAM" id="Phobius"/>
    </source>
</evidence>
<dbReference type="AlphaFoldDB" id="A0A0M0K1P0"/>
<evidence type="ECO:0000313" key="2">
    <source>
        <dbReference type="EMBL" id="KOO32487.1"/>
    </source>
</evidence>
<keyword evidence="1" id="KW-0812">Transmembrane</keyword>
<evidence type="ECO:0000313" key="3">
    <source>
        <dbReference type="Proteomes" id="UP000037460"/>
    </source>
</evidence>
<reference evidence="3" key="1">
    <citation type="journal article" date="2015" name="PLoS Genet.">
        <title>Genome Sequence and Transcriptome Analyses of Chrysochromulina tobin: Metabolic Tools for Enhanced Algal Fitness in the Prominent Order Prymnesiales (Haptophyceae).</title>
        <authorList>
            <person name="Hovde B.T."/>
            <person name="Deodato C.R."/>
            <person name="Hunsperger H.M."/>
            <person name="Ryken S.A."/>
            <person name="Yost W."/>
            <person name="Jha R.K."/>
            <person name="Patterson J."/>
            <person name="Monnat R.J. Jr."/>
            <person name="Barlow S.B."/>
            <person name="Starkenburg S.R."/>
            <person name="Cattolico R.A."/>
        </authorList>
    </citation>
    <scope>NUCLEOTIDE SEQUENCE</scope>
    <source>
        <strain evidence="3">CCMP291</strain>
    </source>
</reference>
<dbReference type="Proteomes" id="UP000037460">
    <property type="component" value="Unassembled WGS sequence"/>
</dbReference>
<keyword evidence="1" id="KW-1133">Transmembrane helix</keyword>
<feature type="transmembrane region" description="Helical" evidence="1">
    <location>
        <begin position="83"/>
        <end position="105"/>
    </location>
</feature>
<organism evidence="2 3">
    <name type="scientific">Chrysochromulina tobinii</name>
    <dbReference type="NCBI Taxonomy" id="1460289"/>
    <lineage>
        <taxon>Eukaryota</taxon>
        <taxon>Haptista</taxon>
        <taxon>Haptophyta</taxon>
        <taxon>Prymnesiophyceae</taxon>
        <taxon>Prymnesiales</taxon>
        <taxon>Chrysochromulinaceae</taxon>
        <taxon>Chrysochromulina</taxon>
    </lineage>
</organism>
<keyword evidence="3" id="KW-1185">Reference proteome</keyword>
<sequence>MADVPFAQRQPGYLQAVYSPSSLRGYAPKNKGIPKWLDYWLYGPPIVRDSSPHAMAYVFGRTEHDKEWNKTPKGSVNRLFKSTFLILAYIFFFICSFGSIARTIAEYHKGVPPPAVSIKGVACNPGFLKDCQPGCVREGLFKCVPSKN</sequence>
<name>A0A0M0K1P0_9EUKA</name>
<gene>
    <name evidence="2" type="ORF">Ctob_004809</name>
</gene>
<comment type="caution">
    <text evidence="2">The sequence shown here is derived from an EMBL/GenBank/DDBJ whole genome shotgun (WGS) entry which is preliminary data.</text>
</comment>
<protein>
    <submittedName>
        <fullName evidence="2">Uncharacterized protein</fullName>
    </submittedName>
</protein>
<proteinExistence type="predicted"/>
<keyword evidence="1" id="KW-0472">Membrane</keyword>
<accession>A0A0M0K1P0</accession>